<dbReference type="PANTHER" id="PTHR11654">
    <property type="entry name" value="OLIGOPEPTIDE TRANSPORTER-RELATED"/>
    <property type="match status" value="1"/>
</dbReference>
<evidence type="ECO:0000256" key="2">
    <source>
        <dbReference type="ARBA" id="ARBA00005982"/>
    </source>
</evidence>
<feature type="transmembrane region" description="Helical" evidence="6">
    <location>
        <begin position="525"/>
        <end position="545"/>
    </location>
</feature>
<keyword evidence="3 6" id="KW-0812">Transmembrane</keyword>
<dbReference type="GO" id="GO:0022857">
    <property type="term" value="F:transmembrane transporter activity"/>
    <property type="evidence" value="ECO:0007669"/>
    <property type="project" value="InterPro"/>
</dbReference>
<feature type="transmembrane region" description="Helical" evidence="6">
    <location>
        <begin position="63"/>
        <end position="84"/>
    </location>
</feature>
<dbReference type="InterPro" id="IPR000109">
    <property type="entry name" value="POT_fam"/>
</dbReference>
<gene>
    <name evidence="7" type="ORF">Ae201684_009368</name>
</gene>
<accession>A0A6G0X1N9</accession>
<keyword evidence="4 6" id="KW-1133">Transmembrane helix</keyword>
<feature type="transmembrane region" description="Helical" evidence="6">
    <location>
        <begin position="199"/>
        <end position="220"/>
    </location>
</feature>
<dbReference type="EMBL" id="VJMJ01000119">
    <property type="protein sequence ID" value="KAF0733800.1"/>
    <property type="molecule type" value="Genomic_DNA"/>
</dbReference>
<comment type="similarity">
    <text evidence="2">Belongs to the major facilitator superfamily. Proton-dependent oligopeptide transporter (POT/PTR) (TC 2.A.17) family.</text>
</comment>
<feature type="transmembrane region" description="Helical" evidence="6">
    <location>
        <begin position="25"/>
        <end position="43"/>
    </location>
</feature>
<comment type="subcellular location">
    <subcellularLocation>
        <location evidence="1">Membrane</location>
        <topology evidence="1">Multi-pass membrane protein</topology>
    </subcellularLocation>
</comment>
<feature type="transmembrane region" description="Helical" evidence="6">
    <location>
        <begin position="241"/>
        <end position="262"/>
    </location>
</feature>
<dbReference type="InterPro" id="IPR036259">
    <property type="entry name" value="MFS_trans_sf"/>
</dbReference>
<dbReference type="Proteomes" id="UP000481153">
    <property type="component" value="Unassembled WGS sequence"/>
</dbReference>
<evidence type="ECO:0000256" key="3">
    <source>
        <dbReference type="ARBA" id="ARBA00022692"/>
    </source>
</evidence>
<protein>
    <recommendedName>
        <fullName evidence="9">Major facilitator superfamily (MFS) profile domain-containing protein</fullName>
    </recommendedName>
</protein>
<feature type="transmembrane region" description="Helical" evidence="6">
    <location>
        <begin position="96"/>
        <end position="117"/>
    </location>
</feature>
<dbReference type="AlphaFoldDB" id="A0A6G0X1N9"/>
<feature type="transmembrane region" description="Helical" evidence="6">
    <location>
        <begin position="450"/>
        <end position="472"/>
    </location>
</feature>
<evidence type="ECO:0000256" key="1">
    <source>
        <dbReference type="ARBA" id="ARBA00004141"/>
    </source>
</evidence>
<sequence>MTIETLEERQKLVATEGVAQANHRFVWVILFLNTIDWLTYYGMSQAFKNFMEDRLGYSKVSSSALRSTWASFCDVAPLFGAYVGDELWGRYATITFFTYWYIGGTALLAISAWPYVLDNYRELARICFIVSVFGGLAIGNGCFDPNIVTFGADQFSTPETKQAYFSHFYLTINIACTVSYAYLSYLSVNGLGEFIPAEYGYFATFVLCGGLLSVAMIAFVRQSPSYVRLPPSQSHSRELRYVVGGFGVFVLSFLLNVVALFIPKDTAIFQATTWIAGLCVVFGAGLWIAKAIDVSYIDSDVDLNVSVRSDLKQMLRMLPIISFQIAWNCVQDQLDANFQSVAQQSDLRLGSGRNATQIPGAALGLFDSIGVLVILPILDFVVYPAVEWYLRRRVTVSDKMAAGFVLACVTMVWSGLVETWRRNSGEIDVGDGLGPLLDTGTHKPMNNLSWLYIAVSYFLISLCECLINIPTYEIFYTHVPLQWKSTSQAIRSFSLAMGDNLASIFSLVFARYIPDDLNQGNLEYLYYGMAIIAFVNAIGFIYLIAKTTIMQEGQPLSIQVGV</sequence>
<proteinExistence type="inferred from homology"/>
<keyword evidence="8" id="KW-1185">Reference proteome</keyword>
<keyword evidence="5 6" id="KW-0472">Membrane</keyword>
<dbReference type="VEuPathDB" id="FungiDB:AeMF1_003499"/>
<evidence type="ECO:0000313" key="7">
    <source>
        <dbReference type="EMBL" id="KAF0733800.1"/>
    </source>
</evidence>
<feature type="transmembrane region" description="Helical" evidence="6">
    <location>
        <begin position="164"/>
        <end position="187"/>
    </location>
</feature>
<dbReference type="Gene3D" id="1.20.1250.20">
    <property type="entry name" value="MFS general substrate transporter like domains"/>
    <property type="match status" value="1"/>
</dbReference>
<dbReference type="Pfam" id="PF00854">
    <property type="entry name" value="PTR2"/>
    <property type="match status" value="1"/>
</dbReference>
<organism evidence="7 8">
    <name type="scientific">Aphanomyces euteiches</name>
    <dbReference type="NCBI Taxonomy" id="100861"/>
    <lineage>
        <taxon>Eukaryota</taxon>
        <taxon>Sar</taxon>
        <taxon>Stramenopiles</taxon>
        <taxon>Oomycota</taxon>
        <taxon>Saprolegniomycetes</taxon>
        <taxon>Saprolegniales</taxon>
        <taxon>Verrucalvaceae</taxon>
        <taxon>Aphanomyces</taxon>
    </lineage>
</organism>
<reference evidence="7 8" key="1">
    <citation type="submission" date="2019-07" db="EMBL/GenBank/DDBJ databases">
        <title>Genomics analysis of Aphanomyces spp. identifies a new class of oomycete effector associated with host adaptation.</title>
        <authorList>
            <person name="Gaulin E."/>
        </authorList>
    </citation>
    <scope>NUCLEOTIDE SEQUENCE [LARGE SCALE GENOMIC DNA]</scope>
    <source>
        <strain evidence="7 8">ATCC 201684</strain>
    </source>
</reference>
<name>A0A6G0X1N9_9STRA</name>
<dbReference type="SUPFAM" id="SSF103473">
    <property type="entry name" value="MFS general substrate transporter"/>
    <property type="match status" value="1"/>
</dbReference>
<evidence type="ECO:0000256" key="4">
    <source>
        <dbReference type="ARBA" id="ARBA00022989"/>
    </source>
</evidence>
<evidence type="ECO:0000313" key="8">
    <source>
        <dbReference type="Proteomes" id="UP000481153"/>
    </source>
</evidence>
<feature type="transmembrane region" description="Helical" evidence="6">
    <location>
        <begin position="268"/>
        <end position="289"/>
    </location>
</feature>
<evidence type="ECO:0000256" key="5">
    <source>
        <dbReference type="ARBA" id="ARBA00023136"/>
    </source>
</evidence>
<evidence type="ECO:0008006" key="9">
    <source>
        <dbReference type="Google" id="ProtNLM"/>
    </source>
</evidence>
<evidence type="ECO:0000256" key="6">
    <source>
        <dbReference type="SAM" id="Phobius"/>
    </source>
</evidence>
<comment type="caution">
    <text evidence="7">The sequence shown here is derived from an EMBL/GenBank/DDBJ whole genome shotgun (WGS) entry which is preliminary data.</text>
</comment>
<feature type="transmembrane region" description="Helical" evidence="6">
    <location>
        <begin position="123"/>
        <end position="143"/>
    </location>
</feature>
<feature type="transmembrane region" description="Helical" evidence="6">
    <location>
        <begin position="400"/>
        <end position="416"/>
    </location>
</feature>
<dbReference type="GO" id="GO:0016020">
    <property type="term" value="C:membrane"/>
    <property type="evidence" value="ECO:0007669"/>
    <property type="project" value="UniProtKB-SubCell"/>
</dbReference>